<dbReference type="InterPro" id="IPR001347">
    <property type="entry name" value="SIS_dom"/>
</dbReference>
<dbReference type="Pfam" id="PF02875">
    <property type="entry name" value="Mur_ligase_C"/>
    <property type="match status" value="1"/>
</dbReference>
<keyword evidence="7 8" id="KW-0132">Cell division</keyword>
<comment type="catalytic activity">
    <reaction evidence="7 8">
        <text>UDP-N-acetyl-alpha-D-muramoyl-L-alanine + D-glutamate + ATP = UDP-N-acetyl-alpha-D-muramoyl-L-alanyl-D-glutamate + ADP + phosphate + H(+)</text>
        <dbReference type="Rhea" id="RHEA:16429"/>
        <dbReference type="ChEBI" id="CHEBI:15378"/>
        <dbReference type="ChEBI" id="CHEBI:29986"/>
        <dbReference type="ChEBI" id="CHEBI:30616"/>
        <dbReference type="ChEBI" id="CHEBI:43474"/>
        <dbReference type="ChEBI" id="CHEBI:83898"/>
        <dbReference type="ChEBI" id="CHEBI:83900"/>
        <dbReference type="ChEBI" id="CHEBI:456216"/>
        <dbReference type="EC" id="6.3.2.9"/>
    </reaction>
</comment>
<dbReference type="InterPro" id="IPR036565">
    <property type="entry name" value="Mur-like_cat_sf"/>
</dbReference>
<keyword evidence="7 8" id="KW-0573">Peptidoglycan synthesis</keyword>
<dbReference type="Proteomes" id="UP001180616">
    <property type="component" value="Chromosome"/>
</dbReference>
<comment type="subcellular location">
    <subcellularLocation>
        <location evidence="1 7 8">Cytoplasm</location>
    </subcellularLocation>
</comment>
<evidence type="ECO:0000256" key="7">
    <source>
        <dbReference type="HAMAP-Rule" id="MF_00639"/>
    </source>
</evidence>
<keyword evidence="7 8" id="KW-0131">Cell cycle</keyword>
<comment type="function">
    <text evidence="7 8">Cell wall formation. Catalyzes the addition of glutamate to the nucleotide precursor UDP-N-acetylmuramoyl-L-alanine (UMA).</text>
</comment>
<keyword evidence="7 8" id="KW-0961">Cell wall biogenesis/degradation</keyword>
<organism evidence="10 11">
    <name type="scientific">Nitratidesulfovibrio liaohensis</name>
    <dbReference type="NCBI Taxonomy" id="2604158"/>
    <lineage>
        <taxon>Bacteria</taxon>
        <taxon>Pseudomonadati</taxon>
        <taxon>Thermodesulfobacteriota</taxon>
        <taxon>Desulfovibrionia</taxon>
        <taxon>Desulfovibrionales</taxon>
        <taxon>Desulfovibrionaceae</taxon>
        <taxon>Nitratidesulfovibrio</taxon>
    </lineage>
</organism>
<keyword evidence="7 8" id="KW-0133">Cell shape</keyword>
<dbReference type="SUPFAM" id="SSF53623">
    <property type="entry name" value="MurD-like peptide ligases, catalytic domain"/>
    <property type="match status" value="1"/>
</dbReference>
<sequence length="445" mass="47741">MTCDKHTAQTIGKGDLVVVVGAGRSGMAAARLLHRMGARVRLLERNADGVPADFVRWASEAGVEIATGDHAPTQFEGARAVVPSPGMAVAKLRPLLPQGPDAPEIMAEMELARRQLDGEPVLAVTGTSGKTTTVSLCAAMLREQGLSVFLGGNIGTPLSEYVLSVAHGGADEQGRADVLVIEISSFQLQACTTFRPRVAMLLNISENHLDYHADMAEYIDAKFRLFRCMEEGDLAIFGQGVHGLVAARDLKPRTLFFDAAARRFPRTRLLGGHNQANIEAAWQACREFGVTPEAAEKAVADFAPLEHRLEAVAVRNGVLWVNDSKCTTVEALRVALQAFDRPVVLMVGGKFKGGDLVSLLPLMHGRVRAVVGFGASREHFEGAWMGQGDFSMSWHPALDLAVAEAAGLARPGDAVVMAPATSSFDLFANYKERGHAFRRAVEALP</sequence>
<keyword evidence="3 7" id="KW-0963">Cytoplasm</keyword>
<dbReference type="Gene3D" id="3.40.50.720">
    <property type="entry name" value="NAD(P)-binding Rossmann-like Domain"/>
    <property type="match status" value="1"/>
</dbReference>
<dbReference type="PROSITE" id="PS51464">
    <property type="entry name" value="SIS"/>
    <property type="match status" value="1"/>
</dbReference>
<evidence type="ECO:0000313" key="10">
    <source>
        <dbReference type="EMBL" id="WMW66565.1"/>
    </source>
</evidence>
<dbReference type="GO" id="GO:0008764">
    <property type="term" value="F:UDP-N-acetylmuramoylalanine-D-glutamate ligase activity"/>
    <property type="evidence" value="ECO:0007669"/>
    <property type="project" value="UniProtKB-EC"/>
</dbReference>
<reference evidence="10" key="1">
    <citation type="submission" date="2023-09" db="EMBL/GenBank/DDBJ databases">
        <authorList>
            <consortium name="CW5 consortium"/>
            <person name="Lu C.-W."/>
        </authorList>
    </citation>
    <scope>NUCLEOTIDE SEQUENCE</scope>
    <source>
        <strain evidence="10">KPS</strain>
    </source>
</reference>
<evidence type="ECO:0000256" key="2">
    <source>
        <dbReference type="ARBA" id="ARBA00004752"/>
    </source>
</evidence>
<evidence type="ECO:0000256" key="5">
    <source>
        <dbReference type="ARBA" id="ARBA00022741"/>
    </source>
</evidence>
<comment type="pathway">
    <text evidence="2 7 8">Cell wall biogenesis; peptidoglycan biosynthesis.</text>
</comment>
<dbReference type="HAMAP" id="MF_00639">
    <property type="entry name" value="MurD"/>
    <property type="match status" value="1"/>
</dbReference>
<dbReference type="NCBIfam" id="TIGR01087">
    <property type="entry name" value="murD"/>
    <property type="match status" value="1"/>
</dbReference>
<keyword evidence="11" id="KW-1185">Reference proteome</keyword>
<evidence type="ECO:0000256" key="8">
    <source>
        <dbReference type="RuleBase" id="RU003664"/>
    </source>
</evidence>
<dbReference type="Pfam" id="PF01494">
    <property type="entry name" value="FAD_binding_3"/>
    <property type="match status" value="1"/>
</dbReference>
<dbReference type="PANTHER" id="PTHR43692">
    <property type="entry name" value="UDP-N-ACETYLMURAMOYLALANINE--D-GLUTAMATE LIGASE"/>
    <property type="match status" value="1"/>
</dbReference>
<keyword evidence="4 7" id="KW-0436">Ligase</keyword>
<dbReference type="Gene3D" id="3.90.190.20">
    <property type="entry name" value="Mur ligase, C-terminal domain"/>
    <property type="match status" value="1"/>
</dbReference>
<dbReference type="InterPro" id="IPR004101">
    <property type="entry name" value="Mur_ligase_C"/>
</dbReference>
<keyword evidence="5 7" id="KW-0547">Nucleotide-binding</keyword>
<dbReference type="InterPro" id="IPR036615">
    <property type="entry name" value="Mur_ligase_C_dom_sf"/>
</dbReference>
<dbReference type="Pfam" id="PF08245">
    <property type="entry name" value="Mur_ligase_M"/>
    <property type="match status" value="1"/>
</dbReference>
<keyword evidence="6 7" id="KW-0067">ATP-binding</keyword>
<feature type="binding site" evidence="7">
    <location>
        <begin position="126"/>
        <end position="132"/>
    </location>
    <ligand>
        <name>ATP</name>
        <dbReference type="ChEBI" id="CHEBI:30616"/>
    </ligand>
</feature>
<evidence type="ECO:0000256" key="3">
    <source>
        <dbReference type="ARBA" id="ARBA00022490"/>
    </source>
</evidence>
<dbReference type="SUPFAM" id="SSF53244">
    <property type="entry name" value="MurD-like peptide ligases, peptide-binding domain"/>
    <property type="match status" value="1"/>
</dbReference>
<dbReference type="EMBL" id="CP133659">
    <property type="protein sequence ID" value="WMW66565.1"/>
    <property type="molecule type" value="Genomic_DNA"/>
</dbReference>
<dbReference type="Gene3D" id="3.40.1190.10">
    <property type="entry name" value="Mur-like, catalytic domain"/>
    <property type="match status" value="1"/>
</dbReference>
<dbReference type="EC" id="6.3.2.9" evidence="7 8"/>
<protein>
    <recommendedName>
        <fullName evidence="7 8">UDP-N-acetylmuramoylalanine--D-glutamate ligase</fullName>
        <ecNumber evidence="7 8">6.3.2.9</ecNumber>
    </recommendedName>
    <alternativeName>
        <fullName evidence="7">D-glutamic acid-adding enzyme</fullName>
    </alternativeName>
    <alternativeName>
        <fullName evidence="7">UDP-N-acetylmuramoyl-L-alanyl-D-glutamate synthetase</fullName>
    </alternativeName>
</protein>
<dbReference type="InterPro" id="IPR013221">
    <property type="entry name" value="Mur_ligase_cen"/>
</dbReference>
<comment type="similarity">
    <text evidence="7">Belongs to the MurCDEF family.</text>
</comment>
<evidence type="ECO:0000259" key="9">
    <source>
        <dbReference type="PROSITE" id="PS51464"/>
    </source>
</evidence>
<feature type="domain" description="SIS" evidence="9">
    <location>
        <begin position="7"/>
        <end position="204"/>
    </location>
</feature>
<dbReference type="SUPFAM" id="SSF51984">
    <property type="entry name" value="MurCD N-terminal domain"/>
    <property type="match status" value="1"/>
</dbReference>
<dbReference type="InterPro" id="IPR005762">
    <property type="entry name" value="MurD"/>
</dbReference>
<dbReference type="RefSeq" id="WP_309542441.1">
    <property type="nucleotide sequence ID" value="NZ_CP133659.1"/>
</dbReference>
<gene>
    <name evidence="7 10" type="primary">murD</name>
    <name evidence="10" type="ORF">KPS_001157</name>
</gene>
<proteinExistence type="inferred from homology"/>
<evidence type="ECO:0000256" key="4">
    <source>
        <dbReference type="ARBA" id="ARBA00022598"/>
    </source>
</evidence>
<accession>A0ABY9R476</accession>
<evidence type="ECO:0000256" key="6">
    <source>
        <dbReference type="ARBA" id="ARBA00022840"/>
    </source>
</evidence>
<evidence type="ECO:0000256" key="1">
    <source>
        <dbReference type="ARBA" id="ARBA00004496"/>
    </source>
</evidence>
<dbReference type="InterPro" id="IPR002938">
    <property type="entry name" value="FAD-bd"/>
</dbReference>
<dbReference type="PANTHER" id="PTHR43692:SF1">
    <property type="entry name" value="UDP-N-ACETYLMURAMOYLALANINE--D-GLUTAMATE LIGASE"/>
    <property type="match status" value="1"/>
</dbReference>
<evidence type="ECO:0000313" key="11">
    <source>
        <dbReference type="Proteomes" id="UP001180616"/>
    </source>
</evidence>
<name>A0ABY9R476_9BACT</name>